<protein>
    <submittedName>
        <fullName evidence="1">DUF4125 family protein</fullName>
    </submittedName>
</protein>
<dbReference type="EMBL" id="JABBCP010000001">
    <property type="protein sequence ID" value="NMF55163.1"/>
    <property type="molecule type" value="Genomic_DNA"/>
</dbReference>
<dbReference type="AlphaFoldDB" id="A0A7X9UB07"/>
<organism evidence="1 2">
    <name type="scientific">Collinsella acetigenes</name>
    <dbReference type="NCBI Taxonomy" id="2713419"/>
    <lineage>
        <taxon>Bacteria</taxon>
        <taxon>Bacillati</taxon>
        <taxon>Actinomycetota</taxon>
        <taxon>Coriobacteriia</taxon>
        <taxon>Coriobacteriales</taxon>
        <taxon>Coriobacteriaceae</taxon>
        <taxon>Collinsella</taxon>
    </lineage>
</organism>
<dbReference type="Pfam" id="PF13526">
    <property type="entry name" value="DUF4125"/>
    <property type="match status" value="1"/>
</dbReference>
<keyword evidence="2" id="KW-1185">Reference proteome</keyword>
<reference evidence="1 2" key="1">
    <citation type="submission" date="2020-04" db="EMBL/GenBank/DDBJ databases">
        <title>Collinsella sp. KGMB02528 nov., an anaerobic actinobacterium isolated from human feces.</title>
        <authorList>
            <person name="Han K.-I."/>
            <person name="Eom M.K."/>
            <person name="Kim J.-S."/>
            <person name="Lee K.C."/>
            <person name="Suh M.K."/>
            <person name="Park S.-H."/>
            <person name="Lee J.H."/>
            <person name="Kang S.W."/>
            <person name="Park J.-E."/>
            <person name="Oh B.S."/>
            <person name="Yu S.Y."/>
            <person name="Choi S.-H."/>
            <person name="Lee D.H."/>
            <person name="Yoon H."/>
            <person name="Kim B.-Y."/>
            <person name="Lee J.H."/>
            <person name="Lee J.-S."/>
        </authorList>
    </citation>
    <scope>NUCLEOTIDE SEQUENCE [LARGE SCALE GENOMIC DNA]</scope>
    <source>
        <strain evidence="1 2">KGMB02528</strain>
    </source>
</reference>
<dbReference type="RefSeq" id="WP_169276868.1">
    <property type="nucleotide sequence ID" value="NZ_JABBCP010000001.1"/>
</dbReference>
<gene>
    <name evidence="1" type="ORF">HF320_02280</name>
</gene>
<dbReference type="InterPro" id="IPR025191">
    <property type="entry name" value="DUF4125"/>
</dbReference>
<comment type="caution">
    <text evidence="1">The sequence shown here is derived from an EMBL/GenBank/DDBJ whole genome shotgun (WGS) entry which is preliminary data.</text>
</comment>
<proteinExistence type="predicted"/>
<dbReference type="Proteomes" id="UP000546970">
    <property type="component" value="Unassembled WGS sequence"/>
</dbReference>
<evidence type="ECO:0000313" key="2">
    <source>
        <dbReference type="Proteomes" id="UP000546970"/>
    </source>
</evidence>
<accession>A0A7X9UB07</accession>
<evidence type="ECO:0000313" key="1">
    <source>
        <dbReference type="EMBL" id="NMF55163.1"/>
    </source>
</evidence>
<sequence length="227" mass="25280">MGDCRTSCSALRQGMSAFFNMPAVEKLLEDKGLAHAEISALRELVQLEWVHFDTVQGMSGRAACQDDAVGFFVHRVAQYLSFPRESIMAVRDDVVAADAAGRNVIREKYARMMEATDPVAFARDWSGRLEAPSPVKRCVLDEIEGTLRSMLDIARCELPATAQHVRGSITQPKLISSIGYYVCEIQSYSLSTLRCLRDGLRRQLSDHVNPVLDTYVNAVLIQRVLEA</sequence>
<name>A0A7X9UB07_9ACTN</name>